<proteinExistence type="inferred from homology"/>
<dbReference type="PROSITE" id="PS00065">
    <property type="entry name" value="D_2_HYDROXYACID_DH_1"/>
    <property type="match status" value="1"/>
</dbReference>
<dbReference type="InterPro" id="IPR006139">
    <property type="entry name" value="D-isomer_2_OHA_DH_cat_dom"/>
</dbReference>
<dbReference type="InterPro" id="IPR029753">
    <property type="entry name" value="D-isomer_DH_CS"/>
</dbReference>
<comment type="caution">
    <text evidence="7">The sequence shown here is derived from an EMBL/GenBank/DDBJ whole genome shotgun (WGS) entry which is preliminary data.</text>
</comment>
<name>U2LV33_9FIRM</name>
<dbReference type="PROSITE" id="PS00670">
    <property type="entry name" value="D_2_HYDROXYACID_DH_2"/>
    <property type="match status" value="1"/>
</dbReference>
<dbReference type="GO" id="GO:0051287">
    <property type="term" value="F:NAD binding"/>
    <property type="evidence" value="ECO:0007669"/>
    <property type="project" value="InterPro"/>
</dbReference>
<comment type="similarity">
    <text evidence="1 4">Belongs to the D-isomer specific 2-hydroxyacid dehydrogenase family.</text>
</comment>
<dbReference type="PANTHER" id="PTHR43026">
    <property type="entry name" value="2-HYDROXYACID DEHYDROGENASE HOMOLOG 1-RELATED"/>
    <property type="match status" value="1"/>
</dbReference>
<dbReference type="InterPro" id="IPR006140">
    <property type="entry name" value="D-isomer_DH_NAD-bd"/>
</dbReference>
<evidence type="ECO:0000259" key="6">
    <source>
        <dbReference type="Pfam" id="PF02826"/>
    </source>
</evidence>
<dbReference type="eggNOG" id="COG1052">
    <property type="taxonomic scope" value="Bacteria"/>
</dbReference>
<dbReference type="HOGENOM" id="CLU_019796_1_1_9"/>
<dbReference type="OrthoDB" id="9805416at2"/>
<dbReference type="Pfam" id="PF02826">
    <property type="entry name" value="2-Hacid_dh_C"/>
    <property type="match status" value="1"/>
</dbReference>
<accession>U2LV33</accession>
<dbReference type="PROSITE" id="PS00671">
    <property type="entry name" value="D_2_HYDROXYACID_DH_3"/>
    <property type="match status" value="1"/>
</dbReference>
<keyword evidence="3" id="KW-0520">NAD</keyword>
<dbReference type="RefSeq" id="WP_021680885.1">
    <property type="nucleotide sequence ID" value="NZ_KI260314.1"/>
</dbReference>
<reference evidence="7 8" key="1">
    <citation type="submission" date="2013-07" db="EMBL/GenBank/DDBJ databases">
        <authorList>
            <person name="Weinstock G."/>
            <person name="Sodergren E."/>
            <person name="Wylie T."/>
            <person name="Fulton L."/>
            <person name="Fulton R."/>
            <person name="Fronick C."/>
            <person name="O'Laughlin M."/>
            <person name="Godfrey J."/>
            <person name="Miner T."/>
            <person name="Herter B."/>
            <person name="Appelbaum E."/>
            <person name="Cordes M."/>
            <person name="Lek S."/>
            <person name="Wollam A."/>
            <person name="Pepin K.H."/>
            <person name="Palsikar V.B."/>
            <person name="Mitreva M."/>
            <person name="Wilson R.K."/>
        </authorList>
    </citation>
    <scope>NUCLEOTIDE SEQUENCE [LARGE SCALE GENOMIC DNA]</scope>
    <source>
        <strain evidence="7 8">ATCC 27760</strain>
    </source>
</reference>
<dbReference type="InterPro" id="IPR036291">
    <property type="entry name" value="NAD(P)-bd_dom_sf"/>
</dbReference>
<organism evidence="7 8">
    <name type="scientific">Ruminococcus callidus ATCC 27760</name>
    <dbReference type="NCBI Taxonomy" id="411473"/>
    <lineage>
        <taxon>Bacteria</taxon>
        <taxon>Bacillati</taxon>
        <taxon>Bacillota</taxon>
        <taxon>Clostridia</taxon>
        <taxon>Eubacteriales</taxon>
        <taxon>Oscillospiraceae</taxon>
        <taxon>Ruminococcus</taxon>
    </lineage>
</organism>
<dbReference type="SUPFAM" id="SSF52283">
    <property type="entry name" value="Formate/glycerate dehydrogenase catalytic domain-like"/>
    <property type="match status" value="1"/>
</dbReference>
<evidence type="ECO:0000313" key="7">
    <source>
        <dbReference type="EMBL" id="ERJ90978.1"/>
    </source>
</evidence>
<gene>
    <name evidence="7" type="ORF">RUMCAL_02704</name>
</gene>
<dbReference type="InterPro" id="IPR058205">
    <property type="entry name" value="D-LDH-like"/>
</dbReference>
<evidence type="ECO:0000259" key="5">
    <source>
        <dbReference type="Pfam" id="PF00389"/>
    </source>
</evidence>
<dbReference type="EMBL" id="AWVF01000336">
    <property type="protein sequence ID" value="ERJ90978.1"/>
    <property type="molecule type" value="Genomic_DNA"/>
</dbReference>
<dbReference type="STRING" id="411473.RUMCAL_02704"/>
<protein>
    <submittedName>
        <fullName evidence="7">Putative D-lactate dehydrogenase</fullName>
    </submittedName>
</protein>
<keyword evidence="8" id="KW-1185">Reference proteome</keyword>
<dbReference type="AlphaFoldDB" id="U2LV33"/>
<evidence type="ECO:0000256" key="1">
    <source>
        <dbReference type="ARBA" id="ARBA00005854"/>
    </source>
</evidence>
<keyword evidence="2 4" id="KW-0560">Oxidoreductase</keyword>
<evidence type="ECO:0000256" key="4">
    <source>
        <dbReference type="RuleBase" id="RU003719"/>
    </source>
</evidence>
<dbReference type="InterPro" id="IPR029752">
    <property type="entry name" value="D-isomer_DH_CS1"/>
</dbReference>
<dbReference type="Pfam" id="PF00389">
    <property type="entry name" value="2-Hacid_dh"/>
    <property type="match status" value="1"/>
</dbReference>
<feature type="domain" description="D-isomer specific 2-hydroxyacid dehydrogenase NAD-binding" evidence="6">
    <location>
        <begin position="112"/>
        <end position="296"/>
    </location>
</feature>
<dbReference type="GO" id="GO:0008720">
    <property type="term" value="F:D-lactate dehydrogenase (NAD+) activity"/>
    <property type="evidence" value="ECO:0007669"/>
    <property type="project" value="TreeGrafter"/>
</dbReference>
<evidence type="ECO:0000313" key="8">
    <source>
        <dbReference type="Proteomes" id="UP000016662"/>
    </source>
</evidence>
<dbReference type="CDD" id="cd12183">
    <property type="entry name" value="LDH_like_2"/>
    <property type="match status" value="1"/>
</dbReference>
<dbReference type="PATRIC" id="fig|411473.3.peg.2268"/>
<dbReference type="PANTHER" id="PTHR43026:SF1">
    <property type="entry name" value="2-HYDROXYACID DEHYDROGENASE HOMOLOG 1-RELATED"/>
    <property type="match status" value="1"/>
</dbReference>
<dbReference type="SUPFAM" id="SSF51735">
    <property type="entry name" value="NAD(P)-binding Rossmann-fold domains"/>
    <property type="match status" value="1"/>
</dbReference>
<dbReference type="Proteomes" id="UP000016662">
    <property type="component" value="Unassembled WGS sequence"/>
</dbReference>
<evidence type="ECO:0000256" key="2">
    <source>
        <dbReference type="ARBA" id="ARBA00023002"/>
    </source>
</evidence>
<evidence type="ECO:0000256" key="3">
    <source>
        <dbReference type="ARBA" id="ARBA00023027"/>
    </source>
</evidence>
<feature type="domain" description="D-isomer specific 2-hydroxyacid dehydrogenase catalytic" evidence="5">
    <location>
        <begin position="9"/>
        <end position="327"/>
    </location>
</feature>
<sequence length="328" mass="36831">MSEKKERIAFFDTKPYDRVWFDQLNRHYHIKYYEHKLTPDSVSLAQGCRAVIPFVNDTLDKTVIDGLCETGVEMIALRCAGYNNVDRQAAAGRIAVTRVPGYSPYAVAEFTMGLLLTLNRKIHKAYFRTRDFNFSLNGLVGFDLHGRTVGVIGTGKIGQIFIRICRGFGMNVVAYDPYPLPDADFPYVSLEELLQQSDIISLHCPLTEQSRHLINADTIAQMKDGVYLLNTSRGMLVESEALLDALKSGKIAGAGLDVYEEETDFFFEDRSDMVKRDTLLSLLVSMPNVVLTSHQAFLTKEALHNIAQVTLENLDAYFKDGTVLNPVQ</sequence>
<dbReference type="Gene3D" id="3.40.50.720">
    <property type="entry name" value="NAD(P)-binding Rossmann-like Domain"/>
    <property type="match status" value="2"/>
</dbReference>